<gene>
    <name evidence="1" type="ORF">Pmar_PMAR011519</name>
</gene>
<keyword evidence="2" id="KW-1185">Reference proteome</keyword>
<dbReference type="InParanoid" id="C5LC10"/>
<dbReference type="OMA" id="DAIGHAS"/>
<dbReference type="OrthoDB" id="120976at2759"/>
<dbReference type="Gene3D" id="3.80.10.10">
    <property type="entry name" value="Ribonuclease Inhibitor"/>
    <property type="match status" value="1"/>
</dbReference>
<name>C5LC10_PERM5</name>
<sequence>MASSTALHLSFGDGGFHALDNISLLGAGLPHVIIEKILASADTARLATLDIRGNEIDYQLANELARKFGLPSQSMIECNGLPIRALVTNEIRKLHLNGFRGRHPLFGIEAFGGHILASLLPGNTSLIEIDFRQNEIGLIAAAELGEACAKSQVRFVNRIGCRKRPGYGTPLDLRKLRMSARPKLSLPNDLVTDEEFAFLLAYLRDTLLVEIDVSHNAAITPAVCQCFLEYLGRGKTRTLRRLAFAGLSWDDASVVSLVDAIGHASLLELEELSLPLHCGLKG</sequence>
<dbReference type="AlphaFoldDB" id="C5LC10"/>
<accession>C5LC10</accession>
<dbReference type="RefSeq" id="XP_002773677.1">
    <property type="nucleotide sequence ID" value="XM_002773631.1"/>
</dbReference>
<dbReference type="SUPFAM" id="SSF52047">
    <property type="entry name" value="RNI-like"/>
    <property type="match status" value="1"/>
</dbReference>
<evidence type="ECO:0000313" key="2">
    <source>
        <dbReference type="Proteomes" id="UP000007800"/>
    </source>
</evidence>
<organism evidence="2">
    <name type="scientific">Perkinsus marinus (strain ATCC 50983 / TXsc)</name>
    <dbReference type="NCBI Taxonomy" id="423536"/>
    <lineage>
        <taxon>Eukaryota</taxon>
        <taxon>Sar</taxon>
        <taxon>Alveolata</taxon>
        <taxon>Perkinsozoa</taxon>
        <taxon>Perkinsea</taxon>
        <taxon>Perkinsida</taxon>
        <taxon>Perkinsidae</taxon>
        <taxon>Perkinsus</taxon>
    </lineage>
</organism>
<reference evidence="1 2" key="1">
    <citation type="submission" date="2008-07" db="EMBL/GenBank/DDBJ databases">
        <authorList>
            <person name="El-Sayed N."/>
            <person name="Caler E."/>
            <person name="Inman J."/>
            <person name="Amedeo P."/>
            <person name="Hass B."/>
            <person name="Wortman J."/>
        </authorList>
    </citation>
    <scope>NUCLEOTIDE SEQUENCE [LARGE SCALE GENOMIC DNA]</scope>
    <source>
        <strain evidence="2">ATCC 50983 / TXsc</strain>
    </source>
</reference>
<protein>
    <submittedName>
        <fullName evidence="1">Uncharacterized protein</fullName>
    </submittedName>
</protein>
<feature type="non-terminal residue" evidence="1">
    <location>
        <position position="282"/>
    </location>
</feature>
<dbReference type="InterPro" id="IPR032675">
    <property type="entry name" value="LRR_dom_sf"/>
</dbReference>
<dbReference type="Proteomes" id="UP000007800">
    <property type="component" value="Unassembled WGS sequence"/>
</dbReference>
<proteinExistence type="predicted"/>
<dbReference type="GeneID" id="9042017"/>
<evidence type="ECO:0000313" key="1">
    <source>
        <dbReference type="EMBL" id="EER05493.1"/>
    </source>
</evidence>
<dbReference type="EMBL" id="GG680918">
    <property type="protein sequence ID" value="EER05493.1"/>
    <property type="molecule type" value="Genomic_DNA"/>
</dbReference>